<dbReference type="CDD" id="cd00742">
    <property type="entry name" value="FABP"/>
    <property type="match status" value="1"/>
</dbReference>
<dbReference type="GeneID" id="107217204"/>
<dbReference type="InParanoid" id="A0A6J0B4W7"/>
<keyword evidence="2" id="KW-0446">Lipid-binding</keyword>
<evidence type="ECO:0000313" key="3">
    <source>
        <dbReference type="Proteomes" id="UP000829291"/>
    </source>
</evidence>
<evidence type="ECO:0000256" key="2">
    <source>
        <dbReference type="ARBA" id="ARBA00023121"/>
    </source>
</evidence>
<sequence length="137" mass="15488">MAEIVGVYRHERSENFDEYFKAVGVPYIGRKMMAMSNPRLEIEQNGEKWTIRNVSAMRTNELTFTPGTEYEESMPSGDVVKNVTDVVDGRLVTNSISPNGSRITRTYEFTPEGAILTMTHEASGQVAKRFYKRVVAT</sequence>
<name>A0A6J0B4W7_NEOLC</name>
<gene>
    <name evidence="4" type="primary">LOC107217204</name>
</gene>
<accession>A0A6J0B4W7</accession>
<dbReference type="Proteomes" id="UP000829291">
    <property type="component" value="Chromosome 5"/>
</dbReference>
<organism evidence="4">
    <name type="scientific">Neodiprion lecontei</name>
    <name type="common">Redheaded pine sawfly</name>
    <dbReference type="NCBI Taxonomy" id="441921"/>
    <lineage>
        <taxon>Eukaryota</taxon>
        <taxon>Metazoa</taxon>
        <taxon>Ecdysozoa</taxon>
        <taxon>Arthropoda</taxon>
        <taxon>Hexapoda</taxon>
        <taxon>Insecta</taxon>
        <taxon>Pterygota</taxon>
        <taxon>Neoptera</taxon>
        <taxon>Endopterygota</taxon>
        <taxon>Hymenoptera</taxon>
        <taxon>Tenthredinoidea</taxon>
        <taxon>Diprionidae</taxon>
        <taxon>Diprioninae</taxon>
        <taxon>Neodiprion</taxon>
    </lineage>
</organism>
<dbReference type="InterPro" id="IPR012674">
    <property type="entry name" value="Calycin"/>
</dbReference>
<dbReference type="KEGG" id="nlo:107217204"/>
<dbReference type="Gene3D" id="2.40.128.20">
    <property type="match status" value="1"/>
</dbReference>
<dbReference type="PRINTS" id="PR00178">
    <property type="entry name" value="FATTYACIDBP"/>
</dbReference>
<dbReference type="InterPro" id="IPR000463">
    <property type="entry name" value="Fatty_acid-bd"/>
</dbReference>
<evidence type="ECO:0000256" key="1">
    <source>
        <dbReference type="ARBA" id="ARBA00008390"/>
    </source>
</evidence>
<dbReference type="SUPFAM" id="SSF50814">
    <property type="entry name" value="Lipocalins"/>
    <property type="match status" value="1"/>
</dbReference>
<proteinExistence type="inferred from homology"/>
<comment type="similarity">
    <text evidence="1">Belongs to the calycin superfamily. Fatty-acid binding protein (FABP) family.</text>
</comment>
<dbReference type="InterPro" id="IPR031259">
    <property type="entry name" value="ILBP"/>
</dbReference>
<keyword evidence="3" id="KW-1185">Reference proteome</keyword>
<reference evidence="4" key="1">
    <citation type="submission" date="2025-08" db="UniProtKB">
        <authorList>
            <consortium name="RefSeq"/>
        </authorList>
    </citation>
    <scope>IDENTIFICATION</scope>
    <source>
        <tissue evidence="4">Thorax and Abdomen</tissue>
    </source>
</reference>
<protein>
    <submittedName>
        <fullName evidence="4">Fatty acid-binding protein homolog 5</fullName>
    </submittedName>
</protein>
<evidence type="ECO:0000313" key="4">
    <source>
        <dbReference type="RefSeq" id="XP_015510105.1"/>
    </source>
</evidence>
<dbReference type="GO" id="GO:0008289">
    <property type="term" value="F:lipid binding"/>
    <property type="evidence" value="ECO:0007669"/>
    <property type="project" value="UniProtKB-KW"/>
</dbReference>
<dbReference type="AlphaFoldDB" id="A0A6J0B4W7"/>
<dbReference type="PANTHER" id="PTHR11955">
    <property type="entry name" value="FATTY ACID BINDING PROTEIN"/>
    <property type="match status" value="1"/>
</dbReference>
<dbReference type="OrthoDB" id="412780at2759"/>
<dbReference type="RefSeq" id="XP_015510105.1">
    <property type="nucleotide sequence ID" value="XM_015654619.2"/>
</dbReference>